<dbReference type="InterPro" id="IPR036390">
    <property type="entry name" value="WH_DNA-bd_sf"/>
</dbReference>
<dbReference type="InterPro" id="IPR050707">
    <property type="entry name" value="HTH_MetabolicPath_Reg"/>
</dbReference>
<dbReference type="InterPro" id="IPR036388">
    <property type="entry name" value="WH-like_DNA-bd_sf"/>
</dbReference>
<dbReference type="PANTHER" id="PTHR30136:SF39">
    <property type="entry name" value="TRANSCRIPTIONAL REGULATORY PROTEIN"/>
    <property type="match status" value="1"/>
</dbReference>
<dbReference type="PROSITE" id="PS51077">
    <property type="entry name" value="HTH_ICLR"/>
    <property type="match status" value="1"/>
</dbReference>
<dbReference type="Pfam" id="PF01614">
    <property type="entry name" value="IclR_C"/>
    <property type="match status" value="1"/>
</dbReference>
<feature type="domain" description="HTH iclR-type" evidence="4">
    <location>
        <begin position="10"/>
        <end position="73"/>
    </location>
</feature>
<evidence type="ECO:0000313" key="6">
    <source>
        <dbReference type="EMBL" id="MBK0393708.1"/>
    </source>
</evidence>
<evidence type="ECO:0000256" key="2">
    <source>
        <dbReference type="ARBA" id="ARBA00023125"/>
    </source>
</evidence>
<dbReference type="RefSeq" id="WP_200788662.1">
    <property type="nucleotide sequence ID" value="NZ_JAEDAO010000001.1"/>
</dbReference>
<dbReference type="AlphaFoldDB" id="A0A934Q2P0"/>
<evidence type="ECO:0000259" key="4">
    <source>
        <dbReference type="PROSITE" id="PS51077"/>
    </source>
</evidence>
<dbReference type="SMART" id="SM00346">
    <property type="entry name" value="HTH_ICLR"/>
    <property type="match status" value="1"/>
</dbReference>
<sequence>MSTPSETPGAQNMRRALQVLRVLGHHHEGGMSVSEVVAATSLERSTAHRLLTCLVEERFADRDAATRRYRLGLEAMRLGFASLSRSPLLARYEGVVQRLARMSEDTVYLLLRQGDHTVCVRREDGAFPIKIFSTRVGDTRVLGVGVGGMALLAAAPDEDIARIRAQHAQAFDAAGLTASRFEKVVARTRKMGYAEMTDTVTQGVAGVGAVIPDPGGAPFAAISIASIKPRMTPSRRAELGAMLLEALREPAA</sequence>
<dbReference type="Gene3D" id="3.30.450.40">
    <property type="match status" value="1"/>
</dbReference>
<dbReference type="GO" id="GO:0003677">
    <property type="term" value="F:DNA binding"/>
    <property type="evidence" value="ECO:0007669"/>
    <property type="project" value="UniProtKB-KW"/>
</dbReference>
<dbReference type="Gene3D" id="1.10.10.10">
    <property type="entry name" value="Winged helix-like DNA-binding domain superfamily/Winged helix DNA-binding domain"/>
    <property type="match status" value="1"/>
</dbReference>
<evidence type="ECO:0000259" key="5">
    <source>
        <dbReference type="PROSITE" id="PS51078"/>
    </source>
</evidence>
<proteinExistence type="predicted"/>
<keyword evidence="1" id="KW-0805">Transcription regulation</keyword>
<dbReference type="PROSITE" id="PS51078">
    <property type="entry name" value="ICLR_ED"/>
    <property type="match status" value="1"/>
</dbReference>
<keyword evidence="7" id="KW-1185">Reference proteome</keyword>
<evidence type="ECO:0000313" key="7">
    <source>
        <dbReference type="Proteomes" id="UP000617041"/>
    </source>
</evidence>
<dbReference type="GO" id="GO:0003700">
    <property type="term" value="F:DNA-binding transcription factor activity"/>
    <property type="evidence" value="ECO:0007669"/>
    <property type="project" value="TreeGrafter"/>
</dbReference>
<evidence type="ECO:0000256" key="1">
    <source>
        <dbReference type="ARBA" id="ARBA00023015"/>
    </source>
</evidence>
<dbReference type="InterPro" id="IPR005471">
    <property type="entry name" value="Tscrpt_reg_IclR_N"/>
</dbReference>
<dbReference type="SUPFAM" id="SSF46785">
    <property type="entry name" value="Winged helix' DNA-binding domain"/>
    <property type="match status" value="1"/>
</dbReference>
<keyword evidence="2" id="KW-0238">DNA-binding</keyword>
<gene>
    <name evidence="6" type="ORF">I8E28_14005</name>
</gene>
<dbReference type="SUPFAM" id="SSF55781">
    <property type="entry name" value="GAF domain-like"/>
    <property type="match status" value="1"/>
</dbReference>
<comment type="caution">
    <text evidence="6">The sequence shown here is derived from an EMBL/GenBank/DDBJ whole genome shotgun (WGS) entry which is preliminary data.</text>
</comment>
<dbReference type="InterPro" id="IPR014757">
    <property type="entry name" value="Tscrpt_reg_IclR_C"/>
</dbReference>
<organism evidence="6 7">
    <name type="scientific">Ramlibacter algicola</name>
    <dbReference type="NCBI Taxonomy" id="2795217"/>
    <lineage>
        <taxon>Bacteria</taxon>
        <taxon>Pseudomonadati</taxon>
        <taxon>Pseudomonadota</taxon>
        <taxon>Betaproteobacteria</taxon>
        <taxon>Burkholderiales</taxon>
        <taxon>Comamonadaceae</taxon>
        <taxon>Ramlibacter</taxon>
    </lineage>
</organism>
<dbReference type="PANTHER" id="PTHR30136">
    <property type="entry name" value="HELIX-TURN-HELIX TRANSCRIPTIONAL REGULATOR, ICLR FAMILY"/>
    <property type="match status" value="1"/>
</dbReference>
<dbReference type="InterPro" id="IPR029016">
    <property type="entry name" value="GAF-like_dom_sf"/>
</dbReference>
<dbReference type="GO" id="GO:0045892">
    <property type="term" value="P:negative regulation of DNA-templated transcription"/>
    <property type="evidence" value="ECO:0007669"/>
    <property type="project" value="TreeGrafter"/>
</dbReference>
<feature type="domain" description="IclR-ED" evidence="5">
    <location>
        <begin position="74"/>
        <end position="252"/>
    </location>
</feature>
<name>A0A934Q2P0_9BURK</name>
<dbReference type="EMBL" id="JAEDAO010000001">
    <property type="protein sequence ID" value="MBK0393708.1"/>
    <property type="molecule type" value="Genomic_DNA"/>
</dbReference>
<accession>A0A934Q2P0</accession>
<protein>
    <submittedName>
        <fullName evidence="6">IclR family transcriptional regulator</fullName>
    </submittedName>
</protein>
<dbReference type="Proteomes" id="UP000617041">
    <property type="component" value="Unassembled WGS sequence"/>
</dbReference>
<reference evidence="6" key="1">
    <citation type="submission" date="2020-12" db="EMBL/GenBank/DDBJ databases">
        <title>Ramlibacter sp. nov., isolated from a freshwater alga, Cryptomonas.</title>
        <authorList>
            <person name="Kim H.M."/>
            <person name="Jeon C.O."/>
        </authorList>
    </citation>
    <scope>NUCLEOTIDE SEQUENCE</scope>
    <source>
        <strain evidence="6">CrO1</strain>
    </source>
</reference>
<dbReference type="Pfam" id="PF09339">
    <property type="entry name" value="HTH_IclR"/>
    <property type="match status" value="1"/>
</dbReference>
<keyword evidence="3" id="KW-0804">Transcription</keyword>
<evidence type="ECO:0000256" key="3">
    <source>
        <dbReference type="ARBA" id="ARBA00023163"/>
    </source>
</evidence>